<proteinExistence type="predicted"/>
<dbReference type="EMBL" id="PVNL01000118">
    <property type="protein sequence ID" value="PRQ00451.1"/>
    <property type="molecule type" value="Genomic_DNA"/>
</dbReference>
<dbReference type="Proteomes" id="UP000238823">
    <property type="component" value="Unassembled WGS sequence"/>
</dbReference>
<organism evidence="2 3">
    <name type="scientific">Enhygromyxa salina</name>
    <dbReference type="NCBI Taxonomy" id="215803"/>
    <lineage>
        <taxon>Bacteria</taxon>
        <taxon>Pseudomonadati</taxon>
        <taxon>Myxococcota</taxon>
        <taxon>Polyangia</taxon>
        <taxon>Nannocystales</taxon>
        <taxon>Nannocystaceae</taxon>
        <taxon>Enhygromyxa</taxon>
    </lineage>
</organism>
<accession>A0A2S9Y615</accession>
<evidence type="ECO:0000256" key="1">
    <source>
        <dbReference type="SAM" id="MobiDB-lite"/>
    </source>
</evidence>
<evidence type="ECO:0000313" key="2">
    <source>
        <dbReference type="EMBL" id="PRQ00451.1"/>
    </source>
</evidence>
<dbReference type="AlphaFoldDB" id="A0A2S9Y615"/>
<evidence type="ECO:0008006" key="4">
    <source>
        <dbReference type="Google" id="ProtNLM"/>
    </source>
</evidence>
<reference evidence="2 3" key="1">
    <citation type="submission" date="2018-03" db="EMBL/GenBank/DDBJ databases">
        <title>Draft Genome Sequences of the Obligatory Marine Myxobacteria Enhygromyxa salina SWB007.</title>
        <authorList>
            <person name="Poehlein A."/>
            <person name="Moghaddam J.A."/>
            <person name="Harms H."/>
            <person name="Alanjari M."/>
            <person name="Koenig G.M."/>
            <person name="Daniel R."/>
            <person name="Schaeberle T.F."/>
        </authorList>
    </citation>
    <scope>NUCLEOTIDE SEQUENCE [LARGE SCALE GENOMIC DNA]</scope>
    <source>
        <strain evidence="2 3">SWB007</strain>
    </source>
</reference>
<comment type="caution">
    <text evidence="2">The sequence shown here is derived from an EMBL/GenBank/DDBJ whole genome shotgun (WGS) entry which is preliminary data.</text>
</comment>
<gene>
    <name evidence="2" type="ORF">ENSA7_59450</name>
</gene>
<sequence>MPESLDAPAIRLICCDSLETYARVAASCSRGQGEAPVLGRPPLARGFGPAVGPGPQLVDASQWEPQNSGEAPSALPPSPGRLCVALDEPSCRVIAGCLAAATQRELALLDPADWVAQLEALLGRGELESLTLVLPLWSGAGLDPSWLGRALGFARTHERALAGLPWGILAASDPTRLSVVVAKSLVQHQIIAAYAEAPAVMFAAATAEALDCRLATLDADAGEPAGEDSGGGLRVIDHRHLRSATARVLARRAASLLYFRGHGRFYCGLEGHLCGARPLSVAPEAPIERCLDGLSCASPRDGSYDVDLRAFPRIDPRSYDTPLMVLDSCAAGGWSSPDWEQGIPSLAILALSGAPSGVVCGDYVTIATPLSHVEVFAVLHSSANLGEAVSRLNRARPQAVAEFPYFLLGDPELPVGPGRWPGWAAEPVELARQQGPMSQHIRARVPVDRPFVRVPLGIQGAHAATTFVRHADPGLDLHTLHLLTSDPPELWVALERPAGGDDLATLDILTVPAPRLPAGLLEAAVLTPLRVRAWTEALSPGVEPLLAAAANLERVEQLCSQVEGRALTMEPREILACVPSARDLWLRAHAGALAHALTLAPKGLWPNSLWKGTNYAGSTIADACPHCGVSPTLRREYDSGPALRRRQWECVACALILDRPVMPTMPMPELSVTMPTSIAPGQTITATLVLDNSALAHHFAVAGALLFDRKGHGVAAPPPFSFELHPGATHTETIELSLDGLPDIAHRYYARALLLVNGVWMMATRLVTVRAS</sequence>
<dbReference type="RefSeq" id="WP_106092806.1">
    <property type="nucleotide sequence ID" value="NZ_PVNL01000118.1"/>
</dbReference>
<protein>
    <recommendedName>
        <fullName evidence="4">CHAT domain protein</fullName>
    </recommendedName>
</protein>
<feature type="region of interest" description="Disordered" evidence="1">
    <location>
        <begin position="49"/>
        <end position="78"/>
    </location>
</feature>
<name>A0A2S9Y615_9BACT</name>
<evidence type="ECO:0000313" key="3">
    <source>
        <dbReference type="Proteomes" id="UP000238823"/>
    </source>
</evidence>